<dbReference type="FunFam" id="3.40.50.1820:FF:000051">
    <property type="entry name" value="(S)-hydroxynitrile lyase"/>
    <property type="match status" value="1"/>
</dbReference>
<organism evidence="3 4">
    <name type="scientific">Striga asiatica</name>
    <name type="common">Asiatic witchweed</name>
    <name type="synonym">Buchnera asiatica</name>
    <dbReference type="NCBI Taxonomy" id="4170"/>
    <lineage>
        <taxon>Eukaryota</taxon>
        <taxon>Viridiplantae</taxon>
        <taxon>Streptophyta</taxon>
        <taxon>Embryophyta</taxon>
        <taxon>Tracheophyta</taxon>
        <taxon>Spermatophyta</taxon>
        <taxon>Magnoliopsida</taxon>
        <taxon>eudicotyledons</taxon>
        <taxon>Gunneridae</taxon>
        <taxon>Pentapetalae</taxon>
        <taxon>asterids</taxon>
        <taxon>lamiids</taxon>
        <taxon>Lamiales</taxon>
        <taxon>Orobanchaceae</taxon>
        <taxon>Buchnereae</taxon>
        <taxon>Striga</taxon>
    </lineage>
</organism>
<keyword evidence="1" id="KW-0472">Membrane</keyword>
<reference evidence="4" key="1">
    <citation type="journal article" date="2019" name="Curr. Biol.">
        <title>Genome Sequence of Striga asiatica Provides Insight into the Evolution of Plant Parasitism.</title>
        <authorList>
            <person name="Yoshida S."/>
            <person name="Kim S."/>
            <person name="Wafula E.K."/>
            <person name="Tanskanen J."/>
            <person name="Kim Y.M."/>
            <person name="Honaas L."/>
            <person name="Yang Z."/>
            <person name="Spallek T."/>
            <person name="Conn C.E."/>
            <person name="Ichihashi Y."/>
            <person name="Cheong K."/>
            <person name="Cui S."/>
            <person name="Der J.P."/>
            <person name="Gundlach H."/>
            <person name="Jiao Y."/>
            <person name="Hori C."/>
            <person name="Ishida J.K."/>
            <person name="Kasahara H."/>
            <person name="Kiba T."/>
            <person name="Kim M.S."/>
            <person name="Koo N."/>
            <person name="Laohavisit A."/>
            <person name="Lee Y.H."/>
            <person name="Lumba S."/>
            <person name="McCourt P."/>
            <person name="Mortimer J.C."/>
            <person name="Mutuku J.M."/>
            <person name="Nomura T."/>
            <person name="Sasaki-Sekimoto Y."/>
            <person name="Seto Y."/>
            <person name="Wang Y."/>
            <person name="Wakatake T."/>
            <person name="Sakakibara H."/>
            <person name="Demura T."/>
            <person name="Yamaguchi S."/>
            <person name="Yoneyama K."/>
            <person name="Manabe R.I."/>
            <person name="Nelson D.C."/>
            <person name="Schulman A.H."/>
            <person name="Timko M.P."/>
            <person name="dePamphilis C.W."/>
            <person name="Choi D."/>
            <person name="Shirasu K."/>
        </authorList>
    </citation>
    <scope>NUCLEOTIDE SEQUENCE [LARGE SCALE GENOMIC DNA]</scope>
    <source>
        <strain evidence="4">cv. UVA1</strain>
    </source>
</reference>
<dbReference type="InterPro" id="IPR000073">
    <property type="entry name" value="AB_hydrolase_1"/>
</dbReference>
<dbReference type="InterPro" id="IPR029058">
    <property type="entry name" value="AB_hydrolase_fold"/>
</dbReference>
<proteinExistence type="predicted"/>
<dbReference type="Proteomes" id="UP000325081">
    <property type="component" value="Unassembled WGS sequence"/>
</dbReference>
<evidence type="ECO:0000256" key="1">
    <source>
        <dbReference type="SAM" id="Phobius"/>
    </source>
</evidence>
<protein>
    <submittedName>
        <fullName evidence="3">Methyl esterase 10</fullName>
    </submittedName>
</protein>
<dbReference type="GO" id="GO:0009696">
    <property type="term" value="P:salicylic acid metabolic process"/>
    <property type="evidence" value="ECO:0007669"/>
    <property type="project" value="TreeGrafter"/>
</dbReference>
<dbReference type="OrthoDB" id="408373at2759"/>
<feature type="domain" description="AB hydrolase-1" evidence="2">
    <location>
        <begin position="12"/>
        <end position="254"/>
    </location>
</feature>
<evidence type="ECO:0000259" key="2">
    <source>
        <dbReference type="Pfam" id="PF12697"/>
    </source>
</evidence>
<dbReference type="EMBL" id="BKCP01004405">
    <property type="protein sequence ID" value="GER30840.1"/>
    <property type="molecule type" value="Genomic_DNA"/>
</dbReference>
<dbReference type="GO" id="GO:0009694">
    <property type="term" value="P:jasmonic acid metabolic process"/>
    <property type="evidence" value="ECO:0007669"/>
    <property type="project" value="TreeGrafter"/>
</dbReference>
<dbReference type="Gene3D" id="3.40.50.1820">
    <property type="entry name" value="alpha/beta hydrolase"/>
    <property type="match status" value="1"/>
</dbReference>
<dbReference type="InterPro" id="IPR045889">
    <property type="entry name" value="MES/HNL"/>
</dbReference>
<dbReference type="GO" id="GO:0080031">
    <property type="term" value="F:methyl salicylate esterase activity"/>
    <property type="evidence" value="ECO:0007669"/>
    <property type="project" value="TreeGrafter"/>
</dbReference>
<evidence type="ECO:0000313" key="3">
    <source>
        <dbReference type="EMBL" id="GER30840.1"/>
    </source>
</evidence>
<keyword evidence="1" id="KW-1133">Transmembrane helix</keyword>
<keyword evidence="1" id="KW-0812">Transmembrane</keyword>
<dbReference type="GO" id="GO:0080030">
    <property type="term" value="F:methyl indole-3-acetate esterase activity"/>
    <property type="evidence" value="ECO:0007669"/>
    <property type="project" value="TreeGrafter"/>
</dbReference>
<sequence>MSEKSDVQKKHFVLVHGFGLGAWCWFKLVSLLKKDGRHSVTALDLAACGVHPIQHHQISSFSDYVQPLIDFLSALPNNERAVLVGHSYGGIPISIAAENFPEKISLAVFVTSYMPNCTEPISILIKEFFKRNSNKPFMDCEFTFDSESGDVPTRGRLGHDYMAAKVYNHCQLEDLELGKLLVRPSLFYVKDLSKPGMLSQERYGKVKRCYVICGDDDVGDEEFQAYNIEKSPPDDVMTIAGAGHMVMLTKPQELCLCLLELAEKYD</sequence>
<accession>A0A5A7PDS6</accession>
<comment type="caution">
    <text evidence="3">The sequence shown here is derived from an EMBL/GenBank/DDBJ whole genome shotgun (WGS) entry which is preliminary data.</text>
</comment>
<keyword evidence="4" id="KW-1185">Reference proteome</keyword>
<name>A0A5A7PDS6_STRAF</name>
<dbReference type="PANTHER" id="PTHR10992">
    <property type="entry name" value="METHYLESTERASE FAMILY MEMBER"/>
    <property type="match status" value="1"/>
</dbReference>
<dbReference type="AlphaFoldDB" id="A0A5A7PDS6"/>
<dbReference type="SUPFAM" id="SSF53474">
    <property type="entry name" value="alpha/beta-Hydrolases"/>
    <property type="match status" value="1"/>
</dbReference>
<dbReference type="GO" id="GO:0080032">
    <property type="term" value="F:methyl jasmonate esterase activity"/>
    <property type="evidence" value="ECO:0007669"/>
    <property type="project" value="TreeGrafter"/>
</dbReference>
<gene>
    <name evidence="3" type="ORF">STAS_06804</name>
</gene>
<dbReference type="PANTHER" id="PTHR10992:SF943">
    <property type="entry name" value="METHYLESTERASE 10"/>
    <property type="match status" value="1"/>
</dbReference>
<dbReference type="Pfam" id="PF12697">
    <property type="entry name" value="Abhydrolase_6"/>
    <property type="match status" value="1"/>
</dbReference>
<feature type="transmembrane region" description="Helical" evidence="1">
    <location>
        <begin position="12"/>
        <end position="32"/>
    </location>
</feature>
<evidence type="ECO:0000313" key="4">
    <source>
        <dbReference type="Proteomes" id="UP000325081"/>
    </source>
</evidence>